<reference evidence="2" key="2">
    <citation type="submission" date="2021-03" db="UniProtKB">
        <authorList>
            <consortium name="EnsemblPlants"/>
        </authorList>
    </citation>
    <scope>IDENTIFICATION</scope>
</reference>
<organism evidence="2 3">
    <name type="scientific">Chenopodium quinoa</name>
    <name type="common">Quinoa</name>
    <dbReference type="NCBI Taxonomy" id="63459"/>
    <lineage>
        <taxon>Eukaryota</taxon>
        <taxon>Viridiplantae</taxon>
        <taxon>Streptophyta</taxon>
        <taxon>Embryophyta</taxon>
        <taxon>Tracheophyta</taxon>
        <taxon>Spermatophyta</taxon>
        <taxon>Magnoliopsida</taxon>
        <taxon>eudicotyledons</taxon>
        <taxon>Gunneridae</taxon>
        <taxon>Pentapetalae</taxon>
        <taxon>Caryophyllales</taxon>
        <taxon>Chenopodiaceae</taxon>
        <taxon>Chenopodioideae</taxon>
        <taxon>Atripliceae</taxon>
        <taxon>Chenopodium</taxon>
    </lineage>
</organism>
<dbReference type="AlphaFoldDB" id="A0A803M8A2"/>
<reference evidence="2" key="1">
    <citation type="journal article" date="2017" name="Nature">
        <title>The genome of Chenopodium quinoa.</title>
        <authorList>
            <person name="Jarvis D.E."/>
            <person name="Ho Y.S."/>
            <person name="Lightfoot D.J."/>
            <person name="Schmoeckel S.M."/>
            <person name="Li B."/>
            <person name="Borm T.J.A."/>
            <person name="Ohyanagi H."/>
            <person name="Mineta K."/>
            <person name="Michell C.T."/>
            <person name="Saber N."/>
            <person name="Kharbatia N.M."/>
            <person name="Rupper R.R."/>
            <person name="Sharp A.R."/>
            <person name="Dally N."/>
            <person name="Boughton B.A."/>
            <person name="Woo Y.H."/>
            <person name="Gao G."/>
            <person name="Schijlen E.G.W.M."/>
            <person name="Guo X."/>
            <person name="Momin A.A."/>
            <person name="Negrao S."/>
            <person name="Al-Babili S."/>
            <person name="Gehring C."/>
            <person name="Roessner U."/>
            <person name="Jung C."/>
            <person name="Murphy K."/>
            <person name="Arold S.T."/>
            <person name="Gojobori T."/>
            <person name="van der Linden C.G."/>
            <person name="van Loo E.N."/>
            <person name="Jellen E.N."/>
            <person name="Maughan P.J."/>
            <person name="Tester M."/>
        </authorList>
    </citation>
    <scope>NUCLEOTIDE SEQUENCE [LARGE SCALE GENOMIC DNA]</scope>
    <source>
        <strain evidence="2">cv. PI 614886</strain>
    </source>
</reference>
<feature type="region of interest" description="Disordered" evidence="1">
    <location>
        <begin position="305"/>
        <end position="331"/>
    </location>
</feature>
<protein>
    <submittedName>
        <fullName evidence="2">Uncharacterized protein</fullName>
    </submittedName>
</protein>
<evidence type="ECO:0000313" key="3">
    <source>
        <dbReference type="Proteomes" id="UP000596660"/>
    </source>
</evidence>
<dbReference type="Gramene" id="AUR62025128-RA">
    <property type="protein sequence ID" value="AUR62025128-RA:cds"/>
    <property type="gene ID" value="AUR62025128"/>
</dbReference>
<evidence type="ECO:0000256" key="1">
    <source>
        <dbReference type="SAM" id="MobiDB-lite"/>
    </source>
</evidence>
<proteinExistence type="predicted"/>
<keyword evidence="3" id="KW-1185">Reference proteome</keyword>
<evidence type="ECO:0000313" key="2">
    <source>
        <dbReference type="EnsemblPlants" id="AUR62025128-RA:cds"/>
    </source>
</evidence>
<accession>A0A803M8A2</accession>
<sequence length="405" mass="45910">MVIDLSQGLVPGCFIPVSDEKVARRRHRQQLTAREQDGFRVLYGPTDQPYYTNLVFYSGAEEDDDSDNQGEVDFAPNVSLSPRRHYGLAEDPYAQFYPTQNGGMRHQGERQGASQDVSMAQAISPQISEGRPRSWKAQAGLSQVSRELLTRLVGRLPPPSRPSFMNSTFEVGESSNAANRPSIERGNLFRTLGIVEWATTPFQQLSTNVQSGRRLVHSVTGGRASSWFHPDAIPDFSLFFGDGPPNVQEAGFDLRILRHLRSVDDDSVRERSFDPDWVQRKKRQALDRWQWGVQVRSPRLVRAVGKKRMDSTSSSAESGSPKIKKSEVTSTPRDVIDDMDIEQRLKERWVREGDLATPMLYNRVKQRRKRMEIITLKRDDAVWVSGHDNIADLTQGSLKSFYSEN</sequence>
<name>A0A803M8A2_CHEQI</name>
<dbReference type="EnsemblPlants" id="AUR62025128-RA">
    <property type="protein sequence ID" value="AUR62025128-RA:cds"/>
    <property type="gene ID" value="AUR62025128"/>
</dbReference>
<dbReference type="Proteomes" id="UP000596660">
    <property type="component" value="Unplaced"/>
</dbReference>